<organism evidence="1 2">
    <name type="scientific">Aspergillus melleus</name>
    <dbReference type="NCBI Taxonomy" id="138277"/>
    <lineage>
        <taxon>Eukaryota</taxon>
        <taxon>Fungi</taxon>
        <taxon>Dikarya</taxon>
        <taxon>Ascomycota</taxon>
        <taxon>Pezizomycotina</taxon>
        <taxon>Eurotiomycetes</taxon>
        <taxon>Eurotiomycetidae</taxon>
        <taxon>Eurotiales</taxon>
        <taxon>Aspergillaceae</taxon>
        <taxon>Aspergillus</taxon>
        <taxon>Aspergillus subgen. Circumdati</taxon>
    </lineage>
</organism>
<dbReference type="EMBL" id="JAOPJF010000010">
    <property type="protein sequence ID" value="KAK1147864.1"/>
    <property type="molecule type" value="Genomic_DNA"/>
</dbReference>
<dbReference type="Proteomes" id="UP001177260">
    <property type="component" value="Unassembled WGS sequence"/>
</dbReference>
<accession>A0ACC3BBW8</accession>
<proteinExistence type="predicted"/>
<evidence type="ECO:0000313" key="2">
    <source>
        <dbReference type="Proteomes" id="UP001177260"/>
    </source>
</evidence>
<sequence>MGNGAQPPRLKGYESPYGSYQRRVKHYALPTEPQQKHFDAIDRALERAKQEQRWVDLRPLAPIEGALREGRVRKISHGARIRSQIAIPESVDKNPELQPLLRTESPVSGEEKKAEETNIAENKQTYVDRKQSGLFGRAVQWFRPSWSRERLRSRSTAPVLKKQLNPIPESQETVAGSKHDAEKPVNPPEAPLPQPAQPPLTEVTARKPRLHRDSVTRMKRVLSALMDERMSLCLSNQSNAEDERALTQLLQRTQQQLLEGLRDMSRSRDKAPETPFLQSTTVSPIASVPSLPIHPSQRRSTHELDSKPLPRPRKSTSTPTKSSTSAHVTVMFRILQEVDNLVDLFSLALVNRAAYTALKSHELPLIKSTLWKMSPAAWELRELSEIRWDKAPYTGGQSLAATLYIRHCTMDLINHAQIKFLIYDHANFILREDTLAAMRDGRSPRAIEIDEAIWRVWTFCHLFGNHKNRENDFLGQVRWLRGDCFVEGDEHDLPVVCATSPDPKDFNTVFFSPPSGFAAGNRGPLSETQLRDMIEIWTAMASLLDFLRDETSLARRFGVFEGLDIPDGDKRLERQALRAWLNYILTLGPTAVLSLVPLGPRSPKESIFSRANSYGWTKWTPPVSNTLENGFFVGVVSELLSVMQTRERRNKNAQLQARV</sequence>
<name>A0ACC3BBW8_9EURO</name>
<gene>
    <name evidence="1" type="ORF">N8T08_000378</name>
</gene>
<evidence type="ECO:0000313" key="1">
    <source>
        <dbReference type="EMBL" id="KAK1147864.1"/>
    </source>
</evidence>
<reference evidence="1 2" key="1">
    <citation type="journal article" date="2023" name="ACS Omega">
        <title>Identification of the Neoaspergillic Acid Biosynthesis Gene Cluster by Establishing an In Vitro CRISPR-Ribonucleoprotein Genetic System in Aspergillus melleus.</title>
        <authorList>
            <person name="Yuan B."/>
            <person name="Grau M.F."/>
            <person name="Murata R.M."/>
            <person name="Torok T."/>
            <person name="Venkateswaran K."/>
            <person name="Stajich J.E."/>
            <person name="Wang C.C.C."/>
        </authorList>
    </citation>
    <scope>NUCLEOTIDE SEQUENCE [LARGE SCALE GENOMIC DNA]</scope>
    <source>
        <strain evidence="1 2">IMV 1140</strain>
    </source>
</reference>
<protein>
    <submittedName>
        <fullName evidence="1">Uncharacterized protein</fullName>
    </submittedName>
</protein>
<keyword evidence="2" id="KW-1185">Reference proteome</keyword>
<comment type="caution">
    <text evidence="1">The sequence shown here is derived from an EMBL/GenBank/DDBJ whole genome shotgun (WGS) entry which is preliminary data.</text>
</comment>